<accession>A0AAW9K152</accession>
<dbReference type="SUPFAM" id="SSF159006">
    <property type="entry name" value="YopX-like"/>
    <property type="match status" value="1"/>
</dbReference>
<dbReference type="InterPro" id="IPR019096">
    <property type="entry name" value="YopX_protein"/>
</dbReference>
<dbReference type="Gene3D" id="2.30.30.290">
    <property type="entry name" value="YopX-like domains"/>
    <property type="match status" value="1"/>
</dbReference>
<protein>
    <submittedName>
        <fullName evidence="2">YopX family protein</fullName>
    </submittedName>
</protein>
<dbReference type="EMBL" id="JAVBVO010000003">
    <property type="protein sequence ID" value="MDZ5758084.1"/>
    <property type="molecule type" value="Genomic_DNA"/>
</dbReference>
<dbReference type="NCBIfam" id="TIGR01671">
    <property type="entry name" value="phage_TIGR01671"/>
    <property type="match status" value="1"/>
</dbReference>
<dbReference type="RefSeq" id="WP_322808660.1">
    <property type="nucleotide sequence ID" value="NZ_JAVBVO010000003.1"/>
</dbReference>
<dbReference type="Proteomes" id="UP001290462">
    <property type="component" value="Unassembled WGS sequence"/>
</dbReference>
<name>A0AAW9K152_CARML</name>
<gene>
    <name evidence="2" type="ORF">RAK27_05375</name>
</gene>
<proteinExistence type="predicted"/>
<comment type="caution">
    <text evidence="2">The sequence shown here is derived from an EMBL/GenBank/DDBJ whole genome shotgun (WGS) entry which is preliminary data.</text>
</comment>
<evidence type="ECO:0000259" key="1">
    <source>
        <dbReference type="Pfam" id="PF09643"/>
    </source>
</evidence>
<dbReference type="AlphaFoldDB" id="A0AAW9K152"/>
<dbReference type="Pfam" id="PF09643">
    <property type="entry name" value="YopX"/>
    <property type="match status" value="1"/>
</dbReference>
<feature type="domain" description="YopX protein" evidence="1">
    <location>
        <begin position="5"/>
        <end position="152"/>
    </location>
</feature>
<sequence>MRETKFRGKSVETGEWVYGSLVQEDGKAWIVGGISIEDAGGVFDFYATEWYEVIPETVGQYTGLKDQNVVEIYDGDIDKEDNGELSVIVYLKKSGSYCVMPLDIYLNEDYQNKKYFPELLYNFGYDLTFDNVIPEKYLSIVGNIYDNPELLEVEK</sequence>
<dbReference type="InterPro" id="IPR010024">
    <property type="entry name" value="CHP16711"/>
</dbReference>
<evidence type="ECO:0000313" key="2">
    <source>
        <dbReference type="EMBL" id="MDZ5758084.1"/>
    </source>
</evidence>
<dbReference type="InterPro" id="IPR023385">
    <property type="entry name" value="YopX-like_C"/>
</dbReference>
<reference evidence="2" key="1">
    <citation type="submission" date="2023-08" db="EMBL/GenBank/DDBJ databases">
        <title>Genomic characterization of piscicolin 126 produced by Carnobacterium maltaromaticum CM22 strain isolated from salmon (Salmo salar).</title>
        <authorList>
            <person name="Gonzalez-Gragera E."/>
            <person name="Garcia-Lopez J.D."/>
            <person name="Teso-Perez C."/>
            <person name="Gimenez-Hernandez I."/>
            <person name="Peralta-Sanchez J.M."/>
            <person name="Valdivia E."/>
            <person name="Montalban-Lopez M."/>
            <person name="Martin-Platero A.M."/>
            <person name="Banos A."/>
            <person name="Martinez-Bueno M."/>
        </authorList>
    </citation>
    <scope>NUCLEOTIDE SEQUENCE</scope>
    <source>
        <strain evidence="2">CM22</strain>
    </source>
</reference>
<evidence type="ECO:0000313" key="3">
    <source>
        <dbReference type="Proteomes" id="UP001290462"/>
    </source>
</evidence>
<organism evidence="2 3">
    <name type="scientific">Carnobacterium maltaromaticum</name>
    <name type="common">Carnobacterium piscicola</name>
    <dbReference type="NCBI Taxonomy" id="2751"/>
    <lineage>
        <taxon>Bacteria</taxon>
        <taxon>Bacillati</taxon>
        <taxon>Bacillota</taxon>
        <taxon>Bacilli</taxon>
        <taxon>Lactobacillales</taxon>
        <taxon>Carnobacteriaceae</taxon>
        <taxon>Carnobacterium</taxon>
    </lineage>
</organism>